<evidence type="ECO:0000313" key="2">
    <source>
        <dbReference type="WBParaSite" id="Hba_10756"/>
    </source>
</evidence>
<keyword evidence="1" id="KW-1185">Reference proteome</keyword>
<reference evidence="2" key="1">
    <citation type="submission" date="2016-11" db="UniProtKB">
        <authorList>
            <consortium name="WormBaseParasite"/>
        </authorList>
    </citation>
    <scope>IDENTIFICATION</scope>
</reference>
<dbReference type="Proteomes" id="UP000095283">
    <property type="component" value="Unplaced"/>
</dbReference>
<sequence length="194" mass="22465">MRYSAICFELRLTSIMNGMEELLSSPIHPRKISVGDELFETPRPGEMIKEAVQMAFFNKMVSNALKSYQKPGTLTLLYYSYMWKRRDRSLFFSVRLGCVMDKRYPCISISLWILLSLSRATPHGRCRLSILSLLIEKYSRWIGLLPALICPYGPSIASRLIAAYHVRNRPDCKEIFYYCSLTTTSHTQLVFINE</sequence>
<organism evidence="1 2">
    <name type="scientific">Heterorhabditis bacteriophora</name>
    <name type="common">Entomopathogenic nematode worm</name>
    <dbReference type="NCBI Taxonomy" id="37862"/>
    <lineage>
        <taxon>Eukaryota</taxon>
        <taxon>Metazoa</taxon>
        <taxon>Ecdysozoa</taxon>
        <taxon>Nematoda</taxon>
        <taxon>Chromadorea</taxon>
        <taxon>Rhabditida</taxon>
        <taxon>Rhabditina</taxon>
        <taxon>Rhabditomorpha</taxon>
        <taxon>Strongyloidea</taxon>
        <taxon>Heterorhabditidae</taxon>
        <taxon>Heterorhabditis</taxon>
    </lineage>
</organism>
<evidence type="ECO:0000313" key="1">
    <source>
        <dbReference type="Proteomes" id="UP000095283"/>
    </source>
</evidence>
<proteinExistence type="predicted"/>
<dbReference type="WBParaSite" id="Hba_10756">
    <property type="protein sequence ID" value="Hba_10756"/>
    <property type="gene ID" value="Hba_10756"/>
</dbReference>
<protein>
    <submittedName>
        <fullName evidence="2">Uncharacterized protein</fullName>
    </submittedName>
</protein>
<name>A0A1I7WZN7_HETBA</name>
<accession>A0A1I7WZN7</accession>
<dbReference type="AlphaFoldDB" id="A0A1I7WZN7"/>